<dbReference type="AlphaFoldDB" id="A0AAN6GCK8"/>
<comment type="caution">
    <text evidence="2">The sequence shown here is derived from an EMBL/GenBank/DDBJ whole genome shotgun (WGS) entry which is preliminary data.</text>
</comment>
<dbReference type="Proteomes" id="UP001176521">
    <property type="component" value="Unassembled WGS sequence"/>
</dbReference>
<protein>
    <submittedName>
        <fullName evidence="2">Uncharacterized protein</fullName>
    </submittedName>
</protein>
<evidence type="ECO:0000256" key="1">
    <source>
        <dbReference type="SAM" id="MobiDB-lite"/>
    </source>
</evidence>
<organism evidence="2 3">
    <name type="scientific">Tilletia horrida</name>
    <dbReference type="NCBI Taxonomy" id="155126"/>
    <lineage>
        <taxon>Eukaryota</taxon>
        <taxon>Fungi</taxon>
        <taxon>Dikarya</taxon>
        <taxon>Basidiomycota</taxon>
        <taxon>Ustilaginomycotina</taxon>
        <taxon>Exobasidiomycetes</taxon>
        <taxon>Tilletiales</taxon>
        <taxon>Tilletiaceae</taxon>
        <taxon>Tilletia</taxon>
    </lineage>
</organism>
<feature type="region of interest" description="Disordered" evidence="1">
    <location>
        <begin position="1"/>
        <end position="51"/>
    </location>
</feature>
<keyword evidence="3" id="KW-1185">Reference proteome</keyword>
<sequence>MAQRGAAVASSPLDQEGEEDIEDGNVDEINAESALSWASSGPGPGHGASTAEVSVAKLAVDAEAPAG</sequence>
<name>A0AAN6GCK8_9BASI</name>
<feature type="compositionally biased region" description="Acidic residues" evidence="1">
    <location>
        <begin position="15"/>
        <end position="30"/>
    </location>
</feature>
<accession>A0AAN6GCK8</accession>
<evidence type="ECO:0000313" key="2">
    <source>
        <dbReference type="EMBL" id="KAK0530229.1"/>
    </source>
</evidence>
<dbReference type="EMBL" id="JAPDMQ010000220">
    <property type="protein sequence ID" value="KAK0530229.1"/>
    <property type="molecule type" value="Genomic_DNA"/>
</dbReference>
<reference evidence="2" key="1">
    <citation type="journal article" date="2023" name="PhytoFront">
        <title>Draft Genome Resources of Seven Strains of Tilletia horrida, Causal Agent of Kernel Smut of Rice.</title>
        <authorList>
            <person name="Khanal S."/>
            <person name="Antony Babu S."/>
            <person name="Zhou X.G."/>
        </authorList>
    </citation>
    <scope>NUCLEOTIDE SEQUENCE</scope>
    <source>
        <strain evidence="2">TX3</strain>
    </source>
</reference>
<gene>
    <name evidence="2" type="ORF">OC842_003989</name>
</gene>
<evidence type="ECO:0000313" key="3">
    <source>
        <dbReference type="Proteomes" id="UP001176521"/>
    </source>
</evidence>
<proteinExistence type="predicted"/>